<dbReference type="Proteomes" id="UP001176940">
    <property type="component" value="Unassembled WGS sequence"/>
</dbReference>
<dbReference type="InterPro" id="IPR050182">
    <property type="entry name" value="Cytochrome_P450_fam2"/>
</dbReference>
<dbReference type="EMBL" id="CAUEEQ010020400">
    <property type="protein sequence ID" value="CAJ0942828.1"/>
    <property type="molecule type" value="Genomic_DNA"/>
</dbReference>
<keyword evidence="3" id="KW-0408">Iron</keyword>
<proteinExistence type="inferred from homology"/>
<gene>
    <name evidence="4" type="ORF">RIMI_LOCUS9723472</name>
</gene>
<evidence type="ECO:0000313" key="4">
    <source>
        <dbReference type="EMBL" id="CAJ0942828.1"/>
    </source>
</evidence>
<comment type="caution">
    <text evidence="4">The sequence shown here is derived from an EMBL/GenBank/DDBJ whole genome shotgun (WGS) entry which is preliminary data.</text>
</comment>
<name>A0ABN9LLR6_9NEOB</name>
<dbReference type="PANTHER" id="PTHR24300">
    <property type="entry name" value="CYTOCHROME P450 508A4-RELATED"/>
    <property type="match status" value="1"/>
</dbReference>
<dbReference type="InterPro" id="IPR036396">
    <property type="entry name" value="Cyt_P450_sf"/>
</dbReference>
<keyword evidence="2" id="KW-0479">Metal-binding</keyword>
<protein>
    <recommendedName>
        <fullName evidence="6">Cytochrome P450</fullName>
    </recommendedName>
</protein>
<dbReference type="Pfam" id="PF00067">
    <property type="entry name" value="p450"/>
    <property type="match status" value="1"/>
</dbReference>
<dbReference type="PANTHER" id="PTHR24300:SF302">
    <property type="entry name" value="CYTOCHROME P450"/>
    <property type="match status" value="1"/>
</dbReference>
<evidence type="ECO:0008006" key="6">
    <source>
        <dbReference type="Google" id="ProtNLM"/>
    </source>
</evidence>
<reference evidence="4" key="1">
    <citation type="submission" date="2023-07" db="EMBL/GenBank/DDBJ databases">
        <authorList>
            <person name="Stuckert A."/>
        </authorList>
    </citation>
    <scope>NUCLEOTIDE SEQUENCE</scope>
</reference>
<evidence type="ECO:0000256" key="2">
    <source>
        <dbReference type="ARBA" id="ARBA00022723"/>
    </source>
</evidence>
<keyword evidence="5" id="KW-1185">Reference proteome</keyword>
<comment type="similarity">
    <text evidence="1">Belongs to the cytochrome P450 family.</text>
</comment>
<evidence type="ECO:0000256" key="3">
    <source>
        <dbReference type="ARBA" id="ARBA00023004"/>
    </source>
</evidence>
<organism evidence="4 5">
    <name type="scientific">Ranitomeya imitator</name>
    <name type="common">mimic poison frog</name>
    <dbReference type="NCBI Taxonomy" id="111125"/>
    <lineage>
        <taxon>Eukaryota</taxon>
        <taxon>Metazoa</taxon>
        <taxon>Chordata</taxon>
        <taxon>Craniata</taxon>
        <taxon>Vertebrata</taxon>
        <taxon>Euteleostomi</taxon>
        <taxon>Amphibia</taxon>
        <taxon>Batrachia</taxon>
        <taxon>Anura</taxon>
        <taxon>Neobatrachia</taxon>
        <taxon>Hyloidea</taxon>
        <taxon>Dendrobatidae</taxon>
        <taxon>Dendrobatinae</taxon>
        <taxon>Ranitomeya</taxon>
    </lineage>
</organism>
<evidence type="ECO:0000256" key="1">
    <source>
        <dbReference type="ARBA" id="ARBA00010617"/>
    </source>
</evidence>
<dbReference type="Gene3D" id="1.10.630.10">
    <property type="entry name" value="Cytochrome P450"/>
    <property type="match status" value="1"/>
</dbReference>
<sequence length="89" mass="10269">MSKSIVLCGYDTIKDAFVKNADYFAERPDTPVFLEALKGYGIVFSNGENWKVMRRFTLSTLRDYGVGRKTIEDKIIEETEYFNTKAEII</sequence>
<dbReference type="InterPro" id="IPR001128">
    <property type="entry name" value="Cyt_P450"/>
</dbReference>
<evidence type="ECO:0000313" key="5">
    <source>
        <dbReference type="Proteomes" id="UP001176940"/>
    </source>
</evidence>
<accession>A0ABN9LLR6</accession>
<dbReference type="SUPFAM" id="SSF48264">
    <property type="entry name" value="Cytochrome P450"/>
    <property type="match status" value="1"/>
</dbReference>